<dbReference type="InterPro" id="IPR050107">
    <property type="entry name" value="ABC_carbohydrate_import_ATPase"/>
</dbReference>
<name>A0A4S4FGT6_9MICO</name>
<dbReference type="InterPro" id="IPR003439">
    <property type="entry name" value="ABC_transporter-like_ATP-bd"/>
</dbReference>
<dbReference type="OrthoDB" id="7875923at2"/>
<evidence type="ECO:0000313" key="4">
    <source>
        <dbReference type="EMBL" id="THG29331.1"/>
    </source>
</evidence>
<evidence type="ECO:0000256" key="1">
    <source>
        <dbReference type="ARBA" id="ARBA00022741"/>
    </source>
</evidence>
<evidence type="ECO:0000313" key="5">
    <source>
        <dbReference type="Proteomes" id="UP000309133"/>
    </source>
</evidence>
<dbReference type="SUPFAM" id="SSF52540">
    <property type="entry name" value="P-loop containing nucleoside triphosphate hydrolases"/>
    <property type="match status" value="1"/>
</dbReference>
<keyword evidence="1" id="KW-0547">Nucleotide-binding</keyword>
<evidence type="ECO:0000256" key="2">
    <source>
        <dbReference type="ARBA" id="ARBA00022840"/>
    </source>
</evidence>
<feature type="domain" description="ABC transporter" evidence="3">
    <location>
        <begin position="21"/>
        <end position="263"/>
    </location>
</feature>
<dbReference type="Gene3D" id="3.40.50.300">
    <property type="entry name" value="P-loop containing nucleotide triphosphate hydrolases"/>
    <property type="match status" value="1"/>
</dbReference>
<dbReference type="Pfam" id="PF00005">
    <property type="entry name" value="ABC_tran"/>
    <property type="match status" value="1"/>
</dbReference>
<dbReference type="PROSITE" id="PS50893">
    <property type="entry name" value="ABC_TRANSPORTER_2"/>
    <property type="match status" value="1"/>
</dbReference>
<proteinExistence type="predicted"/>
<dbReference type="PANTHER" id="PTHR43790">
    <property type="entry name" value="CARBOHYDRATE TRANSPORT ATP-BINDING PROTEIN MG119-RELATED"/>
    <property type="match status" value="1"/>
</dbReference>
<dbReference type="GO" id="GO:0016887">
    <property type="term" value="F:ATP hydrolysis activity"/>
    <property type="evidence" value="ECO:0007669"/>
    <property type="project" value="InterPro"/>
</dbReference>
<dbReference type="InterPro" id="IPR027417">
    <property type="entry name" value="P-loop_NTPase"/>
</dbReference>
<accession>A0A4S4FGT6</accession>
<organism evidence="4 5">
    <name type="scientific">Naasia lichenicola</name>
    <dbReference type="NCBI Taxonomy" id="2565933"/>
    <lineage>
        <taxon>Bacteria</taxon>
        <taxon>Bacillati</taxon>
        <taxon>Actinomycetota</taxon>
        <taxon>Actinomycetes</taxon>
        <taxon>Micrococcales</taxon>
        <taxon>Microbacteriaceae</taxon>
        <taxon>Naasia</taxon>
    </lineage>
</organism>
<sequence>MPHGLDTTSAASPATANGYVLEAAGIRKAFGANVAISNASMNLREAEVMGLVGDNGAGKSTFLKILSGSQPADEGTITIEGKRVELRTPADALAAGIETVYQDLALVDTMDAAQNVFLGRERSAAGLAGLFGFVSDRKMRAEVGELVKDLGVNIPSLRATVRSMSGGQRQSLAIARAVLWGRRIVILDEPTAALGVRETAHVLDLIRRLRDRGISVIVVSHNMQQLREVADRVTVMRLGRTVTTRDIASTSVEDLIGLITGAVIPDETISTP</sequence>
<comment type="caution">
    <text evidence="4">The sequence shown here is derived from an EMBL/GenBank/DDBJ whole genome shotgun (WGS) entry which is preliminary data.</text>
</comment>
<evidence type="ECO:0000259" key="3">
    <source>
        <dbReference type="PROSITE" id="PS50893"/>
    </source>
</evidence>
<keyword evidence="5" id="KW-1185">Reference proteome</keyword>
<dbReference type="SMART" id="SM00382">
    <property type="entry name" value="AAA"/>
    <property type="match status" value="1"/>
</dbReference>
<dbReference type="CDD" id="cd03216">
    <property type="entry name" value="ABC_Carb_Monos_I"/>
    <property type="match status" value="1"/>
</dbReference>
<dbReference type="Proteomes" id="UP000309133">
    <property type="component" value="Unassembled WGS sequence"/>
</dbReference>
<dbReference type="RefSeq" id="WP_136427661.1">
    <property type="nucleotide sequence ID" value="NZ_SSSM01000005.1"/>
</dbReference>
<dbReference type="AlphaFoldDB" id="A0A4S4FGT6"/>
<dbReference type="GO" id="GO:0005524">
    <property type="term" value="F:ATP binding"/>
    <property type="evidence" value="ECO:0007669"/>
    <property type="project" value="UniProtKB-KW"/>
</dbReference>
<gene>
    <name evidence="4" type="ORF">E6C64_11460</name>
</gene>
<keyword evidence="2 4" id="KW-0067">ATP-binding</keyword>
<protein>
    <submittedName>
        <fullName evidence="4">Sugar ABC transporter ATP-binding protein</fullName>
    </submittedName>
</protein>
<dbReference type="InterPro" id="IPR003593">
    <property type="entry name" value="AAA+_ATPase"/>
</dbReference>
<reference evidence="4 5" key="1">
    <citation type="submission" date="2019-04" db="EMBL/GenBank/DDBJ databases">
        <authorList>
            <person name="Jiang L."/>
        </authorList>
    </citation>
    <scope>NUCLEOTIDE SEQUENCE [LARGE SCALE GENOMIC DNA]</scope>
    <source>
        <strain evidence="4 5">YIM 131853</strain>
    </source>
</reference>
<dbReference type="EMBL" id="SSSM01000005">
    <property type="protein sequence ID" value="THG29331.1"/>
    <property type="molecule type" value="Genomic_DNA"/>
</dbReference>
<dbReference type="PANTHER" id="PTHR43790:SF8">
    <property type="entry name" value="SUGAR ABC TRANSPORTER ATP-BINDING PROTEIN"/>
    <property type="match status" value="1"/>
</dbReference>